<dbReference type="Proteomes" id="UP000485058">
    <property type="component" value="Unassembled WGS sequence"/>
</dbReference>
<reference evidence="1 2" key="1">
    <citation type="submission" date="2020-02" db="EMBL/GenBank/DDBJ databases">
        <title>Draft genome sequence of Haematococcus lacustris strain NIES-144.</title>
        <authorList>
            <person name="Morimoto D."/>
            <person name="Nakagawa S."/>
            <person name="Yoshida T."/>
            <person name="Sawayama S."/>
        </authorList>
    </citation>
    <scope>NUCLEOTIDE SEQUENCE [LARGE SCALE GENOMIC DNA]</scope>
    <source>
        <strain evidence="1 2">NIES-144</strain>
    </source>
</reference>
<keyword evidence="2" id="KW-1185">Reference proteome</keyword>
<evidence type="ECO:0000313" key="1">
    <source>
        <dbReference type="EMBL" id="GFH27313.1"/>
    </source>
</evidence>
<dbReference type="EMBL" id="BLLF01003430">
    <property type="protein sequence ID" value="GFH27313.1"/>
    <property type="molecule type" value="Genomic_DNA"/>
</dbReference>
<dbReference type="GO" id="GO:0016301">
    <property type="term" value="F:kinase activity"/>
    <property type="evidence" value="ECO:0007669"/>
    <property type="project" value="UniProtKB-KW"/>
</dbReference>
<dbReference type="AlphaFoldDB" id="A0A699ZXD5"/>
<evidence type="ECO:0000313" key="2">
    <source>
        <dbReference type="Proteomes" id="UP000485058"/>
    </source>
</evidence>
<comment type="caution">
    <text evidence="1">The sequence shown here is derived from an EMBL/GenBank/DDBJ whole genome shotgun (WGS) entry which is preliminary data.</text>
</comment>
<proteinExistence type="predicted"/>
<name>A0A699ZXD5_HAELA</name>
<keyword evidence="1" id="KW-0418">Kinase</keyword>
<dbReference type="Gene3D" id="1.25.10.10">
    <property type="entry name" value="Leucine-rich Repeat Variant"/>
    <property type="match status" value="2"/>
</dbReference>
<protein>
    <submittedName>
        <fullName evidence="1">Protein kinase domain-containing protein</fullName>
    </submittedName>
</protein>
<organism evidence="1 2">
    <name type="scientific">Haematococcus lacustris</name>
    <name type="common">Green alga</name>
    <name type="synonym">Haematococcus pluvialis</name>
    <dbReference type="NCBI Taxonomy" id="44745"/>
    <lineage>
        <taxon>Eukaryota</taxon>
        <taxon>Viridiplantae</taxon>
        <taxon>Chlorophyta</taxon>
        <taxon>core chlorophytes</taxon>
        <taxon>Chlorophyceae</taxon>
        <taxon>CS clade</taxon>
        <taxon>Chlamydomonadales</taxon>
        <taxon>Haematococcaceae</taxon>
        <taxon>Haematococcus</taxon>
    </lineage>
</organism>
<dbReference type="SUPFAM" id="SSF48371">
    <property type="entry name" value="ARM repeat"/>
    <property type="match status" value="2"/>
</dbReference>
<keyword evidence="1" id="KW-0808">Transferase</keyword>
<sequence length="633" mass="67820">MACSAATVQQQGRAAADATSCTAACLQFADGALELLMALTKDDVLTLETVCLLGIGPAAARYALPPYPPSLRMRAACFLATLIEASHSTLTHFVACQGLKQLVAMVADTPLAPGQVLPANCPEGPGLVLTQIAIRCIFLFLDRYSILPHNYLCRLLAQNGLVPRLFTVLKQTSKATAGPALPFILGPLVPRLSGLAAQQQQPGEAALTPRPLSTEELMALQEGVVSLLLLLSNADSLVKAALCTRDNLEKHLDCLGKLQPPSLVRMVRALRWLTCEHAMLPAINEAGAIATLTPFLSRDKLLDLQQQTAMQIQQQQAITPGQQLSPLQLQAVATLPALQVQQEVLHALHNICKLNKRHLEDAATVGVIPHLVRLASDAVSALSAAARTAAASVTSHSAGPSTPAPYPQVLALSVGSAAATAAAAPGDESGLLDPLCRWARLRGHVVSMLVALVSCSSSTRAKLWAASGLDVFLHLLAEQESVELGVLGALDVWLAEDHSRLEARLTQREPVAQLVALYARTVQTQDLSALPQLLATLRRMIGRSSKLAVALAVGGLVPWLLAMIEPVAPILRVKVLEIIRCLYEHYPRPKEFLLLYRIPEVLRRLLETQGRGADAVHQEAQRLLTAFQINVLF</sequence>
<dbReference type="InterPro" id="IPR011989">
    <property type="entry name" value="ARM-like"/>
</dbReference>
<accession>A0A699ZXD5</accession>
<gene>
    <name evidence="1" type="ORF">HaLaN_25616</name>
</gene>
<dbReference type="InterPro" id="IPR016024">
    <property type="entry name" value="ARM-type_fold"/>
</dbReference>